<gene>
    <name evidence="2" type="ORF">MNBD_DELTA03-1723</name>
</gene>
<feature type="transmembrane region" description="Helical" evidence="1">
    <location>
        <begin position="657"/>
        <end position="677"/>
    </location>
</feature>
<feature type="non-terminal residue" evidence="2">
    <location>
        <position position="1"/>
    </location>
</feature>
<feature type="transmembrane region" description="Helical" evidence="1">
    <location>
        <begin position="70"/>
        <end position="86"/>
    </location>
</feature>
<dbReference type="Gene3D" id="3.30.70.1440">
    <property type="entry name" value="Multidrug efflux transporter AcrB pore domain"/>
    <property type="match status" value="1"/>
</dbReference>
<keyword evidence="1" id="KW-1133">Transmembrane helix</keyword>
<sequence length="683" mass="75419">QTRFSGYLGNGKPAIAVAIQRAPGGSVLATSTAGRQEIARLKARYRNINFELTDTQRILIETANTNMLEALRDAIIFTLLVILLFLGNFRAIIAALASIPMVFFATIAIRWMMGGDLNIVVYTAIILALGMLVDDAVVVLENIERHLKEMKEGLQNAIIHGTKEVVGPVFAGTIATIAIMFPFLFVGDFPQQIFRQLITTLIIALLVSYFLSITFIPSLCFYLYRKGHNKMRVEIWLETLYENTFGRLIGPYISILKFSHGGRSVIRRVAMTVGVLAILVLSVKNVMPIIGKDLMPPMDTGIIKAHVKFSANETVDQAENRLKPFITWLHKQPEVLMSSITFGSEPGVLSLGSGSLPSEAKMTINCVNRFKRKKNIWQLEDEFRARLMALKNVKGVDVYDFGATPMSSIKAPVDTRIYAEDYHILPAAAKKAAAAMKTVRGFTSVDTSWDNDFTEARLEINTNRALAYGMTPTSIAAQLPLSGIPVALSGNLVSMNTQFVRLYFNHGFDGKLENLALIPIQTAKGPVPLSALAKISYGFTANKIERNDMLYSIDVSGYRRTRPISIITADTVKAIKAAGIKGVKIDQQGDIFQMKDSFSRIIKAISIGIVLLLLCLTAIYQSTRMAVVMILVLPLSMIGASWGMLTFNKPSCMPSMVGIMLLFGIIIKNSVLLIDFYQQHRAK</sequence>
<feature type="non-terminal residue" evidence="2">
    <location>
        <position position="683"/>
    </location>
</feature>
<dbReference type="Pfam" id="PF00873">
    <property type="entry name" value="ACR_tran"/>
    <property type="match status" value="1"/>
</dbReference>
<protein>
    <submittedName>
        <fullName evidence="2">RND multidrug efflux transporter Acriflavin resistance protein</fullName>
    </submittedName>
</protein>
<name>A0A3B0VB75_9ZZZZ</name>
<proteinExistence type="predicted"/>
<feature type="transmembrane region" description="Helical" evidence="1">
    <location>
        <begin position="627"/>
        <end position="645"/>
    </location>
</feature>
<dbReference type="SUPFAM" id="SSF82866">
    <property type="entry name" value="Multidrug efflux transporter AcrB transmembrane domain"/>
    <property type="match status" value="2"/>
</dbReference>
<feature type="transmembrane region" description="Helical" evidence="1">
    <location>
        <begin position="119"/>
        <end position="140"/>
    </location>
</feature>
<dbReference type="Gene3D" id="3.30.70.1320">
    <property type="entry name" value="Multidrug efflux transporter AcrB pore domain like"/>
    <property type="match status" value="1"/>
</dbReference>
<dbReference type="GO" id="GO:0005886">
    <property type="term" value="C:plasma membrane"/>
    <property type="evidence" value="ECO:0007669"/>
    <property type="project" value="TreeGrafter"/>
</dbReference>
<dbReference type="PRINTS" id="PR00702">
    <property type="entry name" value="ACRIFLAVINRP"/>
</dbReference>
<feature type="transmembrane region" description="Helical" evidence="1">
    <location>
        <begin position="197"/>
        <end position="224"/>
    </location>
</feature>
<dbReference type="AlphaFoldDB" id="A0A3B0VB75"/>
<dbReference type="EMBL" id="UOEX01000131">
    <property type="protein sequence ID" value="VAW35457.1"/>
    <property type="molecule type" value="Genomic_DNA"/>
</dbReference>
<dbReference type="Gene3D" id="1.20.1640.10">
    <property type="entry name" value="Multidrug efflux transporter AcrB transmembrane domain"/>
    <property type="match status" value="2"/>
</dbReference>
<reference evidence="2" key="1">
    <citation type="submission" date="2018-06" db="EMBL/GenBank/DDBJ databases">
        <authorList>
            <person name="Zhirakovskaya E."/>
        </authorList>
    </citation>
    <scope>NUCLEOTIDE SEQUENCE</scope>
</reference>
<feature type="transmembrane region" description="Helical" evidence="1">
    <location>
        <begin position="265"/>
        <end position="283"/>
    </location>
</feature>
<dbReference type="Gene3D" id="3.30.70.1430">
    <property type="entry name" value="Multidrug efflux transporter AcrB pore domain"/>
    <property type="match status" value="1"/>
</dbReference>
<feature type="transmembrane region" description="Helical" evidence="1">
    <location>
        <begin position="165"/>
        <end position="185"/>
    </location>
</feature>
<evidence type="ECO:0000313" key="2">
    <source>
        <dbReference type="EMBL" id="VAW35457.1"/>
    </source>
</evidence>
<dbReference type="PANTHER" id="PTHR32063:SF24">
    <property type="entry name" value="CATION EFFLUX SYSTEM (ACRB_ACRD_ACRF FAMILY)"/>
    <property type="match status" value="1"/>
</dbReference>
<dbReference type="InterPro" id="IPR001036">
    <property type="entry name" value="Acrflvin-R"/>
</dbReference>
<dbReference type="GO" id="GO:0042910">
    <property type="term" value="F:xenobiotic transmembrane transporter activity"/>
    <property type="evidence" value="ECO:0007669"/>
    <property type="project" value="TreeGrafter"/>
</dbReference>
<evidence type="ECO:0000256" key="1">
    <source>
        <dbReference type="SAM" id="Phobius"/>
    </source>
</evidence>
<organism evidence="2">
    <name type="scientific">hydrothermal vent metagenome</name>
    <dbReference type="NCBI Taxonomy" id="652676"/>
    <lineage>
        <taxon>unclassified sequences</taxon>
        <taxon>metagenomes</taxon>
        <taxon>ecological metagenomes</taxon>
    </lineage>
</organism>
<dbReference type="PANTHER" id="PTHR32063">
    <property type="match status" value="1"/>
</dbReference>
<accession>A0A3B0VB75</accession>
<dbReference type="Gene3D" id="3.30.2090.10">
    <property type="entry name" value="Multidrug efflux transporter AcrB TolC docking domain, DN and DC subdomains"/>
    <property type="match status" value="1"/>
</dbReference>
<keyword evidence="1" id="KW-0472">Membrane</keyword>
<dbReference type="SUPFAM" id="SSF82714">
    <property type="entry name" value="Multidrug efflux transporter AcrB TolC docking domain, DN and DC subdomains"/>
    <property type="match status" value="1"/>
</dbReference>
<feature type="transmembrane region" description="Helical" evidence="1">
    <location>
        <begin position="601"/>
        <end position="620"/>
    </location>
</feature>
<dbReference type="InterPro" id="IPR027463">
    <property type="entry name" value="AcrB_DN_DC_subdom"/>
</dbReference>
<keyword evidence="1" id="KW-0812">Transmembrane</keyword>